<dbReference type="EMBL" id="FWWV01000068">
    <property type="protein sequence ID" value="SMB90279.1"/>
    <property type="molecule type" value="Genomic_DNA"/>
</dbReference>
<dbReference type="Proteomes" id="UP000192408">
    <property type="component" value="Unassembled WGS sequence"/>
</dbReference>
<proteinExistence type="predicted"/>
<dbReference type="AlphaFoldDB" id="A0A1W1VA33"/>
<accession>A0A1W1VA33</accession>
<evidence type="ECO:0000313" key="2">
    <source>
        <dbReference type="Proteomes" id="UP000192408"/>
    </source>
</evidence>
<sequence length="52" mass="6426">MFIITRLNRFYILFNYIIIKVKNRVLVYFRSFMKSNSFENPRSSFKASRLVR</sequence>
<evidence type="ECO:0000313" key="1">
    <source>
        <dbReference type="EMBL" id="SMB90279.1"/>
    </source>
</evidence>
<keyword evidence="2" id="KW-1185">Reference proteome</keyword>
<reference evidence="2" key="1">
    <citation type="submission" date="2017-04" db="EMBL/GenBank/DDBJ databases">
        <authorList>
            <person name="Varghese N."/>
            <person name="Submissions S."/>
        </authorList>
    </citation>
    <scope>NUCLEOTIDE SEQUENCE [LARGE SCALE GENOMIC DNA]</scope>
    <source>
        <strain evidence="2">DSM 23072</strain>
    </source>
</reference>
<gene>
    <name evidence="1" type="ORF">SAMN05660772_01504</name>
</gene>
<dbReference type="STRING" id="1122938.SAMN05660772_01504"/>
<name>A0A1W1VA33_9PAST</name>
<organism evidence="1 2">
    <name type="scientific">Pasteurella testudinis DSM 23072</name>
    <dbReference type="NCBI Taxonomy" id="1122938"/>
    <lineage>
        <taxon>Bacteria</taxon>
        <taxon>Pseudomonadati</taxon>
        <taxon>Pseudomonadota</taxon>
        <taxon>Gammaproteobacteria</taxon>
        <taxon>Pasteurellales</taxon>
        <taxon>Pasteurellaceae</taxon>
        <taxon>Pasteurella</taxon>
    </lineage>
</organism>
<protein>
    <submittedName>
        <fullName evidence="1">Uncharacterized protein</fullName>
    </submittedName>
</protein>